<evidence type="ECO:0000313" key="3">
    <source>
        <dbReference type="Proteomes" id="UP001500454"/>
    </source>
</evidence>
<keyword evidence="1" id="KW-0812">Transmembrane</keyword>
<evidence type="ECO:0008006" key="4">
    <source>
        <dbReference type="Google" id="ProtNLM"/>
    </source>
</evidence>
<feature type="transmembrane region" description="Helical" evidence="1">
    <location>
        <begin position="53"/>
        <end position="74"/>
    </location>
</feature>
<keyword evidence="3" id="KW-1185">Reference proteome</keyword>
<evidence type="ECO:0000313" key="2">
    <source>
        <dbReference type="EMBL" id="GAA4380466.1"/>
    </source>
</evidence>
<sequence>MLGVGFVAGSLDILTAIGVYSGLLGRVSPVQLLQSVAAGLLGNAAFQGGTATALLGLACHYAIALSFAAVYVWAYPRIDFLRRRSLISGISYGALAWLLMNLVVVPLSRATQPPFTLQGTAMGLAIVVLMVGMPIALLVPRYYAAGKHQ</sequence>
<keyword evidence="1" id="KW-1133">Transmembrane helix</keyword>
<protein>
    <recommendedName>
        <fullName evidence="4">DUF1440 domain-containing protein</fullName>
    </recommendedName>
</protein>
<keyword evidence="1" id="KW-0472">Membrane</keyword>
<gene>
    <name evidence="2" type="ORF">GCM10023186_18910</name>
</gene>
<feature type="transmembrane region" description="Helical" evidence="1">
    <location>
        <begin position="119"/>
        <end position="139"/>
    </location>
</feature>
<dbReference type="Proteomes" id="UP001500454">
    <property type="component" value="Unassembled WGS sequence"/>
</dbReference>
<name>A0ABP8IYQ9_9BACT</name>
<evidence type="ECO:0000256" key="1">
    <source>
        <dbReference type="SAM" id="Phobius"/>
    </source>
</evidence>
<proteinExistence type="predicted"/>
<reference evidence="3" key="1">
    <citation type="journal article" date="2019" name="Int. J. Syst. Evol. Microbiol.">
        <title>The Global Catalogue of Microorganisms (GCM) 10K type strain sequencing project: providing services to taxonomists for standard genome sequencing and annotation.</title>
        <authorList>
            <consortium name="The Broad Institute Genomics Platform"/>
            <consortium name="The Broad Institute Genome Sequencing Center for Infectious Disease"/>
            <person name="Wu L."/>
            <person name="Ma J."/>
        </authorList>
    </citation>
    <scope>NUCLEOTIDE SEQUENCE [LARGE SCALE GENOMIC DNA]</scope>
    <source>
        <strain evidence="3">JCM 17924</strain>
    </source>
</reference>
<feature type="transmembrane region" description="Helical" evidence="1">
    <location>
        <begin position="86"/>
        <end position="107"/>
    </location>
</feature>
<accession>A0ABP8IYQ9</accession>
<organism evidence="2 3">
    <name type="scientific">Hymenobacter koreensis</name>
    <dbReference type="NCBI Taxonomy" id="1084523"/>
    <lineage>
        <taxon>Bacteria</taxon>
        <taxon>Pseudomonadati</taxon>
        <taxon>Bacteroidota</taxon>
        <taxon>Cytophagia</taxon>
        <taxon>Cytophagales</taxon>
        <taxon>Hymenobacteraceae</taxon>
        <taxon>Hymenobacter</taxon>
    </lineage>
</organism>
<comment type="caution">
    <text evidence="2">The sequence shown here is derived from an EMBL/GenBank/DDBJ whole genome shotgun (WGS) entry which is preliminary data.</text>
</comment>
<dbReference type="EMBL" id="BAABHA010000004">
    <property type="protein sequence ID" value="GAA4380466.1"/>
    <property type="molecule type" value="Genomic_DNA"/>
</dbReference>